<evidence type="ECO:0000313" key="1">
    <source>
        <dbReference type="Proteomes" id="UP000095281"/>
    </source>
</evidence>
<organism evidence="1 2">
    <name type="scientific">Meloidogyne hapla</name>
    <name type="common">Root-knot nematode worm</name>
    <dbReference type="NCBI Taxonomy" id="6305"/>
    <lineage>
        <taxon>Eukaryota</taxon>
        <taxon>Metazoa</taxon>
        <taxon>Ecdysozoa</taxon>
        <taxon>Nematoda</taxon>
        <taxon>Chromadorea</taxon>
        <taxon>Rhabditida</taxon>
        <taxon>Tylenchina</taxon>
        <taxon>Tylenchomorpha</taxon>
        <taxon>Tylenchoidea</taxon>
        <taxon>Meloidogynidae</taxon>
        <taxon>Meloidogyninae</taxon>
        <taxon>Meloidogyne</taxon>
    </lineage>
</organism>
<dbReference type="WBParaSite" id="MhA1_Contig579.frz3.gene16">
    <property type="protein sequence ID" value="MhA1_Contig579.frz3.gene16"/>
    <property type="gene ID" value="MhA1_Contig579.frz3.gene16"/>
</dbReference>
<name>A0A1I8BST3_MELHA</name>
<sequence>MSGIFDVIAEEEMKRSKSMTRTDYHAALLIAFHCCENLSSKPGEPAQQRK</sequence>
<reference evidence="2" key="1">
    <citation type="submission" date="2016-11" db="UniProtKB">
        <authorList>
            <consortium name="WormBaseParasite"/>
        </authorList>
    </citation>
    <scope>IDENTIFICATION</scope>
</reference>
<dbReference type="AlphaFoldDB" id="A0A1I8BST3"/>
<evidence type="ECO:0000313" key="2">
    <source>
        <dbReference type="WBParaSite" id="MhA1_Contig579.frz3.gene16"/>
    </source>
</evidence>
<dbReference type="Proteomes" id="UP000095281">
    <property type="component" value="Unplaced"/>
</dbReference>
<proteinExistence type="predicted"/>
<keyword evidence="1" id="KW-1185">Reference proteome</keyword>
<protein>
    <submittedName>
        <fullName evidence="2">Phage protein</fullName>
    </submittedName>
</protein>
<accession>A0A1I8BST3</accession>